<feature type="region of interest" description="Disordered" evidence="1">
    <location>
        <begin position="356"/>
        <end position="437"/>
    </location>
</feature>
<proteinExistence type="predicted"/>
<organism evidence="4 5">
    <name type="scientific">Amycolatopsis minnesotensis</name>
    <dbReference type="NCBI Taxonomy" id="337894"/>
    <lineage>
        <taxon>Bacteria</taxon>
        <taxon>Bacillati</taxon>
        <taxon>Actinomycetota</taxon>
        <taxon>Actinomycetes</taxon>
        <taxon>Pseudonocardiales</taxon>
        <taxon>Pseudonocardiaceae</taxon>
        <taxon>Amycolatopsis</taxon>
    </lineage>
</organism>
<feature type="transmembrane region" description="Helical" evidence="2">
    <location>
        <begin position="470"/>
        <end position="490"/>
    </location>
</feature>
<dbReference type="Proteomes" id="UP001501116">
    <property type="component" value="Unassembled WGS sequence"/>
</dbReference>
<feature type="compositionally biased region" description="Low complexity" evidence="1">
    <location>
        <begin position="381"/>
        <end position="408"/>
    </location>
</feature>
<dbReference type="InterPro" id="IPR008930">
    <property type="entry name" value="Terpenoid_cyclase/PrenylTrfase"/>
</dbReference>
<accession>A0ABP5CC30</accession>
<evidence type="ECO:0000313" key="5">
    <source>
        <dbReference type="Proteomes" id="UP001501116"/>
    </source>
</evidence>
<dbReference type="Gene3D" id="1.50.10.20">
    <property type="match status" value="1"/>
</dbReference>
<feature type="signal peptide" evidence="3">
    <location>
        <begin position="1"/>
        <end position="25"/>
    </location>
</feature>
<reference evidence="5" key="1">
    <citation type="journal article" date="2019" name="Int. J. Syst. Evol. Microbiol.">
        <title>The Global Catalogue of Microorganisms (GCM) 10K type strain sequencing project: providing services to taxonomists for standard genome sequencing and annotation.</title>
        <authorList>
            <consortium name="The Broad Institute Genomics Platform"/>
            <consortium name="The Broad Institute Genome Sequencing Center for Infectious Disease"/>
            <person name="Wu L."/>
            <person name="Ma J."/>
        </authorList>
    </citation>
    <scope>NUCLEOTIDE SEQUENCE [LARGE SCALE GENOMIC DNA]</scope>
    <source>
        <strain evidence="5">JCM 14545</strain>
    </source>
</reference>
<gene>
    <name evidence="4" type="ORF">GCM10009754_33220</name>
</gene>
<dbReference type="RefSeq" id="WP_344418708.1">
    <property type="nucleotide sequence ID" value="NZ_BAAANN010000012.1"/>
</dbReference>
<feature type="chain" id="PRO_5047083169" description="Prenyltransferase/squalene oxidase-like repeat protein" evidence="3">
    <location>
        <begin position="26"/>
        <end position="500"/>
    </location>
</feature>
<feature type="compositionally biased region" description="Pro residues" evidence="1">
    <location>
        <begin position="360"/>
        <end position="380"/>
    </location>
</feature>
<dbReference type="CDD" id="cd00688">
    <property type="entry name" value="ISOPREN_C2_like"/>
    <property type="match status" value="1"/>
</dbReference>
<keyword evidence="3" id="KW-0732">Signal</keyword>
<dbReference type="SUPFAM" id="SSF48239">
    <property type="entry name" value="Terpenoid cyclases/Protein prenyltransferases"/>
    <property type="match status" value="2"/>
</dbReference>
<sequence length="500" mass="51003">MEHRQLNRFAGVLCGCLLAMGFATAPVVAKPAVPAQAAVSASFLERELARNGHGFPAPASPKNVDGGLTADALIGLHDAGRTGAEFDASVERLRGSYYSATVRNAGIIAKYLMVAGRAGVDPKQWGVDAAKKPVDLVAQLAETFDPATGRYRRLTAGKPYDPEADASNVFDQSLALLAIHEHDRRADQRAALGYLVRQQCPDGGFRPADYQHPASTCAAVDPQESADYTAMAMWALAETGGDRAALAKGAAYLRARQRGDGGFVSQDGVSANSTGLAAVALTKAGSAPAAGRAVGWLVSMQLPEDIPVPAMAGAVAVNADKYSEILADPAAFWAGNARQDQLRRATAQALLGLAATAPTTVPPRPGKPVPPGNPVPPGRPVSPANPGSPQGAPAPGHAGQPASSPAAPGFGGLLPDVAGAPPAASLPPVPPVAPPDLAAPTPPVVRAGPVGHAEALPPADGFGDFLRGPWGIGSSVLLGFALAGAGYWVVTRRAMRRKAS</sequence>
<evidence type="ECO:0000256" key="1">
    <source>
        <dbReference type="SAM" id="MobiDB-lite"/>
    </source>
</evidence>
<keyword evidence="2" id="KW-1133">Transmembrane helix</keyword>
<protein>
    <recommendedName>
        <fullName evidence="6">Prenyltransferase/squalene oxidase-like repeat protein</fullName>
    </recommendedName>
</protein>
<name>A0ABP5CC30_9PSEU</name>
<feature type="compositionally biased region" description="Pro residues" evidence="1">
    <location>
        <begin position="424"/>
        <end position="434"/>
    </location>
</feature>
<evidence type="ECO:0000256" key="3">
    <source>
        <dbReference type="SAM" id="SignalP"/>
    </source>
</evidence>
<evidence type="ECO:0000313" key="4">
    <source>
        <dbReference type="EMBL" id="GAA1960039.1"/>
    </source>
</evidence>
<evidence type="ECO:0000256" key="2">
    <source>
        <dbReference type="SAM" id="Phobius"/>
    </source>
</evidence>
<keyword evidence="2" id="KW-0812">Transmembrane</keyword>
<keyword evidence="5" id="KW-1185">Reference proteome</keyword>
<evidence type="ECO:0008006" key="6">
    <source>
        <dbReference type="Google" id="ProtNLM"/>
    </source>
</evidence>
<comment type="caution">
    <text evidence="4">The sequence shown here is derived from an EMBL/GenBank/DDBJ whole genome shotgun (WGS) entry which is preliminary data.</text>
</comment>
<keyword evidence="2" id="KW-0472">Membrane</keyword>
<dbReference type="EMBL" id="BAAANN010000012">
    <property type="protein sequence ID" value="GAA1960039.1"/>
    <property type="molecule type" value="Genomic_DNA"/>
</dbReference>